<feature type="transmembrane region" description="Helical" evidence="1">
    <location>
        <begin position="320"/>
        <end position="342"/>
    </location>
</feature>
<feature type="transmembrane region" description="Helical" evidence="1">
    <location>
        <begin position="349"/>
        <end position="367"/>
    </location>
</feature>
<keyword evidence="1" id="KW-0812">Transmembrane</keyword>
<feature type="transmembrane region" description="Helical" evidence="1">
    <location>
        <begin position="170"/>
        <end position="189"/>
    </location>
</feature>
<keyword evidence="1" id="KW-1133">Transmembrane helix</keyword>
<feature type="transmembrane region" description="Helical" evidence="1">
    <location>
        <begin position="66"/>
        <end position="93"/>
    </location>
</feature>
<dbReference type="EMBL" id="JAJDKZ010000012">
    <property type="protein sequence ID" value="MCB8610080.1"/>
    <property type="molecule type" value="Genomic_DNA"/>
</dbReference>
<protein>
    <recommendedName>
        <fullName evidence="4">Glycosyltransferase RgtA/B/C/D-like domain-containing protein</fullName>
    </recommendedName>
</protein>
<evidence type="ECO:0008006" key="4">
    <source>
        <dbReference type="Google" id="ProtNLM"/>
    </source>
</evidence>
<dbReference type="AlphaFoldDB" id="A0AAW4VUZ5"/>
<feature type="transmembrane region" description="Helical" evidence="1">
    <location>
        <begin position="228"/>
        <end position="246"/>
    </location>
</feature>
<feature type="transmembrane region" description="Helical" evidence="1">
    <location>
        <begin position="130"/>
        <end position="149"/>
    </location>
</feature>
<proteinExistence type="predicted"/>
<accession>A0AAW4VUZ5</accession>
<feature type="transmembrane region" description="Helical" evidence="1">
    <location>
        <begin position="195"/>
        <end position="216"/>
    </location>
</feature>
<sequence length="478" mass="55740">MKKVLKDKLNILIIFISIFLILLCFNRSLWGDEAWTAIIMKYDFKEMIREIGQDVHPPLYFVLLKLIVTLFGQHIEIMKIMSVIPTIILMAIGKKYIKHIFKSDFIAGVFICLVGLMPSCMHMSVELRMYSWSILFVTWSAFLGCEIYLHGQRKDKLLFTLSGILAAYTHNFNIISEIFVYMILFIALLVKDKKYIKDILIISLITILGYLPWLFISFKQVMNVNNDFWLWSVNFTDIAQMLIYPFNSLCHNEIPNLFVLIFIGLPLLMTSLLFIVVLKTTINNHFKNQKANFVLLCYIPMYGLMMFGVVYGLLIRPIFVARYLHSTIGIFFLGLAVGISLIKKNSLKNVAIIILICNMIYGCFFNIQREYFNGTEDTLAFFEKAKKEYSTRTIVTDIFLLSTTVMPYYETQYTTYSNTVYSLEQSNQPIFYIADQKNDQSFLENMNAKKLYSGNIDNEYFFDIYLINNVEFSQKTIE</sequence>
<organism evidence="2 3">
    <name type="scientific">Faecalibacillus faecis</name>
    <dbReference type="NCBI Taxonomy" id="1982628"/>
    <lineage>
        <taxon>Bacteria</taxon>
        <taxon>Bacillati</taxon>
        <taxon>Bacillota</taxon>
        <taxon>Erysipelotrichia</taxon>
        <taxon>Erysipelotrichales</taxon>
        <taxon>Coprobacillaceae</taxon>
        <taxon>Faecalibacillus</taxon>
    </lineage>
</organism>
<evidence type="ECO:0000256" key="1">
    <source>
        <dbReference type="SAM" id="Phobius"/>
    </source>
</evidence>
<evidence type="ECO:0000313" key="2">
    <source>
        <dbReference type="EMBL" id="MCB8610080.1"/>
    </source>
</evidence>
<dbReference type="Proteomes" id="UP001198439">
    <property type="component" value="Unassembled WGS sequence"/>
</dbReference>
<gene>
    <name evidence="2" type="ORF">LJD69_05690</name>
</gene>
<feature type="transmembrane region" description="Helical" evidence="1">
    <location>
        <begin position="105"/>
        <end position="124"/>
    </location>
</feature>
<reference evidence="2" key="1">
    <citation type="submission" date="2021-10" db="EMBL/GenBank/DDBJ databases">
        <title>Collection of gut derived symbiotic bacterial strains cultured from healthy donors.</title>
        <authorList>
            <person name="Lin H."/>
            <person name="Littmann E."/>
            <person name="Kohout C."/>
            <person name="Pamer E.G."/>
        </authorList>
    </citation>
    <scope>NUCLEOTIDE SEQUENCE</scope>
    <source>
        <strain evidence="2">DFI.4.48</strain>
    </source>
</reference>
<comment type="caution">
    <text evidence="2">The sequence shown here is derived from an EMBL/GenBank/DDBJ whole genome shotgun (WGS) entry which is preliminary data.</text>
</comment>
<evidence type="ECO:0000313" key="3">
    <source>
        <dbReference type="Proteomes" id="UP001198439"/>
    </source>
</evidence>
<keyword evidence="1" id="KW-0472">Membrane</keyword>
<dbReference type="RefSeq" id="WP_227279474.1">
    <property type="nucleotide sequence ID" value="NZ_JAJDKR010000011.1"/>
</dbReference>
<feature type="transmembrane region" description="Helical" evidence="1">
    <location>
        <begin position="258"/>
        <end position="281"/>
    </location>
</feature>
<feature type="transmembrane region" description="Helical" evidence="1">
    <location>
        <begin position="293"/>
        <end position="314"/>
    </location>
</feature>
<name>A0AAW4VUZ5_9FIRM</name>
<feature type="transmembrane region" description="Helical" evidence="1">
    <location>
        <begin position="12"/>
        <end position="30"/>
    </location>
</feature>